<dbReference type="InterPro" id="IPR015943">
    <property type="entry name" value="WD40/YVTN_repeat-like_dom_sf"/>
</dbReference>
<dbReference type="InterPro" id="IPR013783">
    <property type="entry name" value="Ig-like_fold"/>
</dbReference>
<dbReference type="Gene3D" id="2.130.10.10">
    <property type="entry name" value="YVTN repeat-like/Quinoprotein amine dehydrogenase"/>
    <property type="match status" value="3"/>
</dbReference>
<reference evidence="3" key="1">
    <citation type="journal article" date="2023" name="Int. J. Syst. Evol. Microbiol.">
        <title>Mesoterricola silvestris gen. nov., sp. nov., Mesoterricola sediminis sp. nov., Geothrix oryzae sp. nov., Geothrix edaphica sp. nov., Geothrix rubra sp. nov., and Geothrix limicola sp. nov., six novel members of Acidobacteriota isolated from soils.</title>
        <authorList>
            <person name="Itoh H."/>
            <person name="Sugisawa Y."/>
            <person name="Mise K."/>
            <person name="Xu Z."/>
            <person name="Kuniyasu M."/>
            <person name="Ushijima N."/>
            <person name="Kawano K."/>
            <person name="Kobayashi E."/>
            <person name="Shiratori Y."/>
            <person name="Masuda Y."/>
            <person name="Senoo K."/>
        </authorList>
    </citation>
    <scope>NUCLEOTIDE SEQUENCE [LARGE SCALE GENOMIC DNA]</scope>
    <source>
        <strain evidence="3">W79</strain>
    </source>
</reference>
<evidence type="ECO:0000256" key="1">
    <source>
        <dbReference type="SAM" id="Phobius"/>
    </source>
</evidence>
<dbReference type="SUPFAM" id="SSF63829">
    <property type="entry name" value="Calcium-dependent phosphotriesterase"/>
    <property type="match status" value="2"/>
</dbReference>
<dbReference type="EMBL" id="AP027080">
    <property type="protein sequence ID" value="BDU73012.1"/>
    <property type="molecule type" value="Genomic_DNA"/>
</dbReference>
<gene>
    <name evidence="2" type="ORF">METEAL_21860</name>
</gene>
<dbReference type="KEGG" id="msil:METEAL_21860"/>
<dbReference type="Proteomes" id="UP001238179">
    <property type="component" value="Chromosome"/>
</dbReference>
<keyword evidence="1" id="KW-0812">Transmembrane</keyword>
<evidence type="ECO:0000313" key="2">
    <source>
        <dbReference type="EMBL" id="BDU73012.1"/>
    </source>
</evidence>
<feature type="transmembrane region" description="Helical" evidence="1">
    <location>
        <begin position="723"/>
        <end position="741"/>
    </location>
</feature>
<dbReference type="Pfam" id="PF07494">
    <property type="entry name" value="Reg_prop"/>
    <property type="match status" value="1"/>
</dbReference>
<dbReference type="InterPro" id="IPR011110">
    <property type="entry name" value="Reg_prop"/>
</dbReference>
<dbReference type="RefSeq" id="WP_316411656.1">
    <property type="nucleotide sequence ID" value="NZ_AP027080.1"/>
</dbReference>
<proteinExistence type="predicted"/>
<keyword evidence="1" id="KW-1133">Transmembrane helix</keyword>
<protein>
    <submittedName>
        <fullName evidence="2">GGDEF domain-containing protein</fullName>
    </submittedName>
</protein>
<keyword evidence="1" id="KW-0472">Membrane</keyword>
<accession>A0AA48KA67</accession>
<organism evidence="2 3">
    <name type="scientific">Mesoterricola silvestris</name>
    <dbReference type="NCBI Taxonomy" id="2927979"/>
    <lineage>
        <taxon>Bacteria</taxon>
        <taxon>Pseudomonadati</taxon>
        <taxon>Acidobacteriota</taxon>
        <taxon>Holophagae</taxon>
        <taxon>Holophagales</taxon>
        <taxon>Holophagaceae</taxon>
        <taxon>Mesoterricola</taxon>
    </lineage>
</organism>
<dbReference type="Gene3D" id="2.60.40.10">
    <property type="entry name" value="Immunoglobulins"/>
    <property type="match status" value="1"/>
</dbReference>
<sequence length="843" mass="91347">MGIREGLVAWVFCMVATAGPPEPGRLPFVMLGTDQGLSSGAVVCMAQDRDGFLWMGSENGLLRYEGGQSRQWTAEDGLPSASVGKLAACPDGGVWVATGRGLVRFREGRFETITVDGRPYVHSASDLALDRRGRLWAYTFDGLIRQKEGLAFESLDWTTPGTVYGIMAGPRSGSVYVAGQHGIQVFREDGGRVSWGAAQGLPPRGPLVVAEDGRGRVWAGAGSLLLMKGPESPRFQDESGRLKAAVSPNGQPYLDRDGSVWIPTQDGVQQMDGERLDTARGLPFRWVRSVFRDREGALWVMGPGLAHMLGRGRVLNHPLTVGESGEVVWYLTRDARGRMIAATDNGAVRMEAQGPVRIPGTEGTRIKGMAVDRAGTLWMVNTRGPTLWLRPGRPRAEVAPLGGLGFGANSVFVDAGGTVWIGGTRQGLLRFEARAGRLVVEVPPAFRGTGQLGVYEIHGDAQGGLWAGCDGGLLLRPRGGAWSFFAAAPGTRVRGLALLPDGTAWIHFEEPLGLAHVRPAEGALQVLERRTKGWGLGSNMVYAVRLDERGRLWASTDKGLDRVEPALHLGRRDGMVNEDCSISALRVEGDIVWVGTSGGLVRFDSAGAAAPAEAPRAFVMALEGSSRTLEPPFAALDPLPHGKATVEFRVAAPSYLQEQDLRFQVRLRGLEDTWREVEGRRVLFPALRGGRYRFEVRAAQGQGPFGPVAGVDFRVTRPWWRTGWAYTLAALAGALAVAALVRLRNAALRRRSEALEALVATRTRELSQRNTELSEALGKVKQLSGLLPICAHCKKIRDDQGYWNQLEQYLSRHAEVGFSHGICPDCAAQMFPDLVKRRAERGG</sequence>
<evidence type="ECO:0000313" key="3">
    <source>
        <dbReference type="Proteomes" id="UP001238179"/>
    </source>
</evidence>
<name>A0AA48KA67_9BACT</name>
<keyword evidence="3" id="KW-1185">Reference proteome</keyword>
<dbReference type="AlphaFoldDB" id="A0AA48KA67"/>